<dbReference type="Gene3D" id="1.20.144.10">
    <property type="entry name" value="Phosphatidic acid phosphatase type 2/haloperoxidase"/>
    <property type="match status" value="1"/>
</dbReference>
<keyword evidence="3" id="KW-0597">Phosphoprotein</keyword>
<evidence type="ECO:0000259" key="15">
    <source>
        <dbReference type="SMART" id="SM00014"/>
    </source>
</evidence>
<evidence type="ECO:0000256" key="6">
    <source>
        <dbReference type="ARBA" id="ARBA00023136"/>
    </source>
</evidence>
<evidence type="ECO:0000256" key="12">
    <source>
        <dbReference type="SAM" id="Coils"/>
    </source>
</evidence>
<dbReference type="SUPFAM" id="SSF48317">
    <property type="entry name" value="Acid phosphatase/Vanadium-dependent haloperoxidase"/>
    <property type="match status" value="1"/>
</dbReference>
<evidence type="ECO:0000256" key="13">
    <source>
        <dbReference type="SAM" id="MobiDB-lite"/>
    </source>
</evidence>
<evidence type="ECO:0000256" key="2">
    <source>
        <dbReference type="ARBA" id="ARBA00008816"/>
    </source>
</evidence>
<dbReference type="GO" id="GO:0016020">
    <property type="term" value="C:membrane"/>
    <property type="evidence" value="ECO:0007669"/>
    <property type="project" value="UniProtKB-SubCell"/>
</dbReference>
<keyword evidence="5 14" id="KW-1133">Transmembrane helix</keyword>
<evidence type="ECO:0000256" key="5">
    <source>
        <dbReference type="ARBA" id="ARBA00022989"/>
    </source>
</evidence>
<dbReference type="PANTHER" id="PTHR34533">
    <property type="entry name" value="TRANSMEMBRANE PROTEIN CCDC163"/>
    <property type="match status" value="1"/>
</dbReference>
<evidence type="ECO:0000256" key="3">
    <source>
        <dbReference type="ARBA" id="ARBA00022553"/>
    </source>
</evidence>
<reference evidence="16 17" key="1">
    <citation type="submission" date="2020-12" db="EMBL/GenBank/DDBJ databases">
        <title>De novo assembly of Tibetan sheep genome.</title>
        <authorList>
            <person name="Li X."/>
        </authorList>
    </citation>
    <scope>NUCLEOTIDE SEQUENCE [LARGE SCALE GENOMIC DNA]</scope>
    <source>
        <tissue evidence="16">Heart</tissue>
    </source>
</reference>
<accession>A0A836AES4</accession>
<name>A0A836AES4_SHEEP</name>
<evidence type="ECO:0000313" key="17">
    <source>
        <dbReference type="Proteomes" id="UP000664991"/>
    </source>
</evidence>
<evidence type="ECO:0000256" key="10">
    <source>
        <dbReference type="ARBA" id="ARBA00081262"/>
    </source>
</evidence>
<evidence type="ECO:0000256" key="14">
    <source>
        <dbReference type="SAM" id="Phobius"/>
    </source>
</evidence>
<keyword evidence="12" id="KW-0175">Coiled coil</keyword>
<dbReference type="CDD" id="cd03384">
    <property type="entry name" value="PAP2_wunen"/>
    <property type="match status" value="1"/>
</dbReference>
<proteinExistence type="inferred from homology"/>
<protein>
    <recommendedName>
        <fullName evidence="8">Phospholipid phosphatase-related protein type 2</fullName>
    </recommendedName>
    <alternativeName>
        <fullName evidence="9">Inactive phospholipid phosphatase PLPPR2</fullName>
    </alternativeName>
    <alternativeName>
        <fullName evidence="10">Lipid phosphate phosphatase-related protein type 2</fullName>
    </alternativeName>
    <alternativeName>
        <fullName evidence="11">Plasticity-related gene 4 protein</fullName>
    </alternativeName>
</protein>
<keyword evidence="6 14" id="KW-0472">Membrane</keyword>
<organism evidence="16 17">
    <name type="scientific">Ovis aries</name>
    <name type="common">Sheep</name>
    <dbReference type="NCBI Taxonomy" id="9940"/>
    <lineage>
        <taxon>Eukaryota</taxon>
        <taxon>Metazoa</taxon>
        <taxon>Chordata</taxon>
        <taxon>Craniata</taxon>
        <taxon>Vertebrata</taxon>
        <taxon>Euteleostomi</taxon>
        <taxon>Mammalia</taxon>
        <taxon>Eutheria</taxon>
        <taxon>Laurasiatheria</taxon>
        <taxon>Artiodactyla</taxon>
        <taxon>Ruminantia</taxon>
        <taxon>Pecora</taxon>
        <taxon>Bovidae</taxon>
        <taxon>Caprinae</taxon>
        <taxon>Ovis</taxon>
    </lineage>
</organism>
<feature type="transmembrane region" description="Helical" evidence="14">
    <location>
        <begin position="451"/>
        <end position="470"/>
    </location>
</feature>
<keyword evidence="4 14" id="KW-0812">Transmembrane</keyword>
<feature type="domain" description="Phosphatidic acid phosphatase type 2/haloperoxidase" evidence="15">
    <location>
        <begin position="372"/>
        <end position="523"/>
    </location>
</feature>
<dbReference type="InterPro" id="IPR036938">
    <property type="entry name" value="PAP2/HPO_sf"/>
</dbReference>
<evidence type="ECO:0000256" key="1">
    <source>
        <dbReference type="ARBA" id="ARBA00004141"/>
    </source>
</evidence>
<feature type="region of interest" description="Disordered" evidence="13">
    <location>
        <begin position="550"/>
        <end position="569"/>
    </location>
</feature>
<comment type="similarity">
    <text evidence="2">Belongs to the PA-phosphatase related phosphoesterase family.</text>
</comment>
<evidence type="ECO:0000256" key="11">
    <source>
        <dbReference type="ARBA" id="ARBA00082653"/>
    </source>
</evidence>
<dbReference type="AlphaFoldDB" id="A0A836AES4"/>
<gene>
    <name evidence="16" type="ORF">JEQ12_016350</name>
</gene>
<evidence type="ECO:0000256" key="4">
    <source>
        <dbReference type="ARBA" id="ARBA00022692"/>
    </source>
</evidence>
<evidence type="ECO:0000313" key="16">
    <source>
        <dbReference type="EMBL" id="KAG5208785.1"/>
    </source>
</evidence>
<feature type="transmembrane region" description="Helical" evidence="14">
    <location>
        <begin position="477"/>
        <end position="496"/>
    </location>
</feature>
<evidence type="ECO:0000256" key="9">
    <source>
        <dbReference type="ARBA" id="ARBA00079139"/>
    </source>
</evidence>
<dbReference type="InterPro" id="IPR039284">
    <property type="entry name" value="CCDC159/163"/>
</dbReference>
<dbReference type="SMART" id="SM00014">
    <property type="entry name" value="acidPPc"/>
    <property type="match status" value="1"/>
</dbReference>
<dbReference type="Proteomes" id="UP000664991">
    <property type="component" value="Unassembled WGS sequence"/>
</dbReference>
<dbReference type="Pfam" id="PF01569">
    <property type="entry name" value="PAP2"/>
    <property type="match status" value="1"/>
</dbReference>
<sequence>MQPRGKFLLPSCPPSLEALGDQLFQNQRPDLLAQAFEFLNHSVTLLEKESCLQQIKIQQLEEVLGPTSHQGDKEGHKWDVVEGRQELYEALAQGLQGLQKSLHDNEEVQRARTTRCLQLLAQEIRDSKKFLWEELELVREEVTFIYQKLQAQEQEITESLVNIQKIQKTQVKCRKVLTKMKQQGYETANWLETEELPPGCSGSWRDNLQKELGDIWSAVHVLQNSFDGLAISSGGRPRAANLRDLTLSFLSSLSISLPTLTGRQSVLLGIVVLLAYRLEFTDTFPVHTQGFFCYDSTYAKPYPGPEATSRAPPALIYALVTAGPTLTILLGELARAFFPAPPSAVPIIGESTIVSGACCRFSPPLRRLVRFLGVYSFGLFTTTIFANAGQVVTGNPTPHFLSVCRPNYTALGCPPPSPDRPGPDRFVTDQGACAGSPSLVAAARRAFPCKDAALCAYAVTYTAMYVTLVFRVKGSRLVKPSLCLALLCPAFLVGVVRVAEYRNHWSDVLAGFLTGAAIATFLVTCVVHNFQSRPASGRRLSPWEDLSRAPTVDSPLEKNPRAAGRIRHRHGSPHPKIRFQYPPSTRELLRLLCSAHEARGPAPSLLLLDGLEEYLVEDPGSQEAAYLAALLLDTAVHFSHRVGPGRGCGLIVALQTQEEGGDSGNALQLALLQRYFPAQCWLQPDAAGPGQCCLRASLEPGGLGPREEWWVTFQPDGETTITRWPTQLVDTSSHKGSSSGGQP</sequence>
<feature type="coiled-coil region" evidence="12">
    <location>
        <begin position="135"/>
        <end position="169"/>
    </location>
</feature>
<evidence type="ECO:0000256" key="7">
    <source>
        <dbReference type="ARBA" id="ARBA00023180"/>
    </source>
</evidence>
<comment type="caution">
    <text evidence="16">The sequence shown here is derived from an EMBL/GenBank/DDBJ whole genome shotgun (WGS) entry which is preliminary data.</text>
</comment>
<dbReference type="InterPro" id="IPR000326">
    <property type="entry name" value="PAP2/HPO"/>
</dbReference>
<evidence type="ECO:0000256" key="8">
    <source>
        <dbReference type="ARBA" id="ARBA00069375"/>
    </source>
</evidence>
<dbReference type="PANTHER" id="PTHR34533:SF1">
    <property type="entry name" value="COILED-COIL DOMAIN-CONTAINING PROTEIN 159"/>
    <property type="match status" value="1"/>
</dbReference>
<feature type="transmembrane region" description="Helical" evidence="14">
    <location>
        <begin position="508"/>
        <end position="530"/>
    </location>
</feature>
<dbReference type="FunFam" id="1.20.144.10:FF:000006">
    <property type="entry name" value="Phospholipid phosphatase-related protein type 2 isoform X1"/>
    <property type="match status" value="1"/>
</dbReference>
<comment type="subcellular location">
    <subcellularLocation>
        <location evidence="1">Membrane</location>
        <topology evidence="1">Multi-pass membrane protein</topology>
    </subcellularLocation>
</comment>
<dbReference type="EMBL" id="JAEMGP010000005">
    <property type="protein sequence ID" value="KAG5208785.1"/>
    <property type="molecule type" value="Genomic_DNA"/>
</dbReference>
<keyword evidence="7" id="KW-0325">Glycoprotein</keyword>